<dbReference type="SUPFAM" id="SSF55856">
    <property type="entry name" value="Cytochrome b5-like heme/steroid binding domain"/>
    <property type="match status" value="1"/>
</dbReference>
<dbReference type="PANTHER" id="PTHR10578:SF101">
    <property type="entry name" value="L-LACTATE DEHYDROGENASE (CYTOCHROME B2)"/>
    <property type="match status" value="1"/>
</dbReference>
<sequence>MSRSRLASTLRSASARISSFPSVARRHASSGGASSSRSSAYATAGLSLALAAGLMYSSRSVLLDDGRVEKLPGTKQAGGQKLISFDEVQKHNKRNDCWVIIDGNVYDVTDFIESHPGGENIIIANAGKDATKIFKPLHPPDALDVLEPYQRLGPVDPLSMSEPEETGPTDEEKRIEEARKTLPPVDSMLLLDDFEQWAEKVLSGTAWNYYKSAADREISAAENLDAFRNYYFRPRVLRDVTNGSTETTFMGVHSTLPIFISPAAMAKLGHPLGEVNLTKGAGECGIVQGISINASCSLDEIMSARKPGQKVFFQIYLNKDRKASEALLKRVTEYNAAAVIFTVDTAWKSKRTRDVRAKAAVEAPIKETAGTEGAGREKSKAPLGVSQAISGYQDTNLTWDDIGFIRKNTTLPLIVKGIQSVEDVDLCAKAGVDGVILSNHGGRQCDFAPASIDLLYEIRATRPDLFEKVEIMIDGGVRSGADVVKALALGAKAVGLGRPFLYANGTHGQEGVERVCEILSEEITNTMRNCGARTIEELKPEMVGPRGPWVGPNCPPWRQQPKA</sequence>
<dbReference type="InterPro" id="IPR013785">
    <property type="entry name" value="Aldolase_TIM"/>
</dbReference>
<dbReference type="CDD" id="cd02922">
    <property type="entry name" value="FCB2_FMN"/>
    <property type="match status" value="1"/>
</dbReference>
<dbReference type="EC" id="1.1.2.3" evidence="17"/>
<dbReference type="InterPro" id="IPR036400">
    <property type="entry name" value="Cyt_B5-like_heme/steroid_sf"/>
</dbReference>
<evidence type="ECO:0000256" key="10">
    <source>
        <dbReference type="ARBA" id="ARBA00022946"/>
    </source>
</evidence>
<dbReference type="GO" id="GO:0005758">
    <property type="term" value="C:mitochondrial intermembrane space"/>
    <property type="evidence" value="ECO:0007669"/>
    <property type="project" value="UniProtKB-SubCell"/>
</dbReference>
<evidence type="ECO:0000256" key="1">
    <source>
        <dbReference type="ARBA" id="ARBA00001917"/>
    </source>
</evidence>
<evidence type="ECO:0000256" key="2">
    <source>
        <dbReference type="ARBA" id="ARBA00001970"/>
    </source>
</evidence>
<keyword evidence="26" id="KW-1185">Reference proteome</keyword>
<keyword evidence="7" id="KW-0285">Flavoprotein</keyword>
<evidence type="ECO:0000313" key="26">
    <source>
        <dbReference type="Proteomes" id="UP001182556"/>
    </source>
</evidence>
<keyword evidence="11" id="KW-0560">Oxidoreductase</keyword>
<comment type="cofactor">
    <cofactor evidence="2">
        <name>heme b</name>
        <dbReference type="ChEBI" id="CHEBI:60344"/>
    </cofactor>
</comment>
<evidence type="ECO:0000313" key="25">
    <source>
        <dbReference type="EMBL" id="KAK1924523.1"/>
    </source>
</evidence>
<evidence type="ECO:0000256" key="3">
    <source>
        <dbReference type="ARBA" id="ARBA00004569"/>
    </source>
</evidence>
<evidence type="ECO:0000256" key="20">
    <source>
        <dbReference type="ARBA" id="ARBA00078774"/>
    </source>
</evidence>
<feature type="region of interest" description="Disordered" evidence="22">
    <location>
        <begin position="154"/>
        <end position="176"/>
    </location>
</feature>
<evidence type="ECO:0000259" key="23">
    <source>
        <dbReference type="PROSITE" id="PS50255"/>
    </source>
</evidence>
<organism evidence="25 26">
    <name type="scientific">Papiliotrema laurentii</name>
    <name type="common">Cryptococcus laurentii</name>
    <dbReference type="NCBI Taxonomy" id="5418"/>
    <lineage>
        <taxon>Eukaryota</taxon>
        <taxon>Fungi</taxon>
        <taxon>Dikarya</taxon>
        <taxon>Basidiomycota</taxon>
        <taxon>Agaricomycotina</taxon>
        <taxon>Tremellomycetes</taxon>
        <taxon>Tremellales</taxon>
        <taxon>Rhynchogastremaceae</taxon>
        <taxon>Papiliotrema</taxon>
    </lineage>
</organism>
<keyword evidence="13" id="KW-0496">Mitochondrion</keyword>
<evidence type="ECO:0000256" key="16">
    <source>
        <dbReference type="ARBA" id="ARBA00061589"/>
    </source>
</evidence>
<feature type="domain" description="FMN hydroxy acid dehydrogenase" evidence="24">
    <location>
        <begin position="183"/>
        <end position="548"/>
    </location>
</feature>
<keyword evidence="12" id="KW-0408">Iron</keyword>
<dbReference type="PANTHER" id="PTHR10578">
    <property type="entry name" value="S -2-HYDROXY-ACID OXIDASE-RELATED"/>
    <property type="match status" value="1"/>
</dbReference>
<evidence type="ECO:0000256" key="21">
    <source>
        <dbReference type="ARBA" id="ARBA00078938"/>
    </source>
</evidence>
<dbReference type="Pfam" id="PF00173">
    <property type="entry name" value="Cyt-b5"/>
    <property type="match status" value="1"/>
</dbReference>
<evidence type="ECO:0000256" key="9">
    <source>
        <dbReference type="ARBA" id="ARBA00022723"/>
    </source>
</evidence>
<dbReference type="FunFam" id="3.20.20.70:FF:000062">
    <property type="entry name" value="Cytochrome b2, mitochondrial, putative"/>
    <property type="match status" value="1"/>
</dbReference>
<evidence type="ECO:0000256" key="7">
    <source>
        <dbReference type="ARBA" id="ARBA00022630"/>
    </source>
</evidence>
<evidence type="ECO:0000256" key="17">
    <source>
        <dbReference type="ARBA" id="ARBA00066458"/>
    </source>
</evidence>
<dbReference type="GO" id="GO:0004460">
    <property type="term" value="F:L-lactate dehydrogenase (cytochrome) activity"/>
    <property type="evidence" value="ECO:0007669"/>
    <property type="project" value="UniProtKB-EC"/>
</dbReference>
<comment type="caution">
    <text evidence="25">The sequence shown here is derived from an EMBL/GenBank/DDBJ whole genome shotgun (WGS) entry which is preliminary data.</text>
</comment>
<protein>
    <recommendedName>
        <fullName evidence="18">L-lactate dehydrogenase (cytochrome)</fullName>
        <ecNumber evidence="17">1.1.2.3</ecNumber>
    </recommendedName>
    <alternativeName>
        <fullName evidence="20">Cytochrome b2</fullName>
    </alternativeName>
    <alternativeName>
        <fullName evidence="19">Flavocytochrome b2</fullName>
    </alternativeName>
    <alternativeName>
        <fullName evidence="21">L-lactate ferricytochrome c oxidoreductase</fullName>
    </alternativeName>
</protein>
<dbReference type="InterPro" id="IPR001199">
    <property type="entry name" value="Cyt_B5-like_heme/steroid-bd"/>
</dbReference>
<keyword evidence="9" id="KW-0479">Metal-binding</keyword>
<comment type="similarity">
    <text evidence="15">In the C-terminal section; belongs to the FMN-dependent alpha-hydroxy acid dehydrogenase family.</text>
</comment>
<dbReference type="InterPro" id="IPR000262">
    <property type="entry name" value="FMN-dep_DH"/>
</dbReference>
<keyword evidence="10" id="KW-0809">Transit peptide</keyword>
<dbReference type="InterPro" id="IPR037396">
    <property type="entry name" value="FMN_HAD"/>
</dbReference>
<reference evidence="25" key="1">
    <citation type="submission" date="2023-02" db="EMBL/GenBank/DDBJ databases">
        <title>Identification and recombinant expression of a fungal hydrolase from Papiliotrema laurentii that hydrolyzes apple cutin and clears colloidal polyester polyurethane.</title>
        <authorList>
            <consortium name="DOE Joint Genome Institute"/>
            <person name="Roman V.A."/>
            <person name="Bojanowski C."/>
            <person name="Crable B.R."/>
            <person name="Wagner D.N."/>
            <person name="Hung C.S."/>
            <person name="Nadeau L.J."/>
            <person name="Schratz L."/>
            <person name="Haridas S."/>
            <person name="Pangilinan J."/>
            <person name="Lipzen A."/>
            <person name="Na H."/>
            <person name="Yan M."/>
            <person name="Ng V."/>
            <person name="Grigoriev I.V."/>
            <person name="Spatafora J.W."/>
            <person name="Barlow D."/>
            <person name="Biffinger J."/>
            <person name="Kelley-Loughnane N."/>
            <person name="Varaljay V.A."/>
            <person name="Crookes-Goodson W.J."/>
        </authorList>
    </citation>
    <scope>NUCLEOTIDE SEQUENCE</scope>
    <source>
        <strain evidence="25">5307AH</strain>
    </source>
</reference>
<evidence type="ECO:0000256" key="5">
    <source>
        <dbReference type="ARBA" id="ARBA00022448"/>
    </source>
</evidence>
<dbReference type="Proteomes" id="UP001182556">
    <property type="component" value="Unassembled WGS sequence"/>
</dbReference>
<comment type="cofactor">
    <cofactor evidence="1">
        <name>FMN</name>
        <dbReference type="ChEBI" id="CHEBI:58210"/>
    </cofactor>
</comment>
<dbReference type="InterPro" id="IPR037458">
    <property type="entry name" value="L-MDH/L-LDH_FMN-bd"/>
</dbReference>
<dbReference type="InterPro" id="IPR008259">
    <property type="entry name" value="FMN_hydac_DH_AS"/>
</dbReference>
<dbReference type="PROSITE" id="PS00191">
    <property type="entry name" value="CYTOCHROME_B5_1"/>
    <property type="match status" value="1"/>
</dbReference>
<evidence type="ECO:0000256" key="19">
    <source>
        <dbReference type="ARBA" id="ARBA00075949"/>
    </source>
</evidence>
<dbReference type="GO" id="GO:0006089">
    <property type="term" value="P:lactate metabolic process"/>
    <property type="evidence" value="ECO:0007669"/>
    <property type="project" value="TreeGrafter"/>
</dbReference>
<evidence type="ECO:0000256" key="4">
    <source>
        <dbReference type="ARBA" id="ARBA00011881"/>
    </source>
</evidence>
<evidence type="ECO:0000259" key="24">
    <source>
        <dbReference type="PROSITE" id="PS51349"/>
    </source>
</evidence>
<dbReference type="PROSITE" id="PS00557">
    <property type="entry name" value="FMN_HYDROXY_ACID_DH_1"/>
    <property type="match status" value="1"/>
</dbReference>
<evidence type="ECO:0000256" key="11">
    <source>
        <dbReference type="ARBA" id="ARBA00023002"/>
    </source>
</evidence>
<comment type="similarity">
    <text evidence="16">In the N-terminal section; belongs to the cytochrome b5 family.</text>
</comment>
<evidence type="ECO:0000256" key="13">
    <source>
        <dbReference type="ARBA" id="ARBA00023128"/>
    </source>
</evidence>
<keyword evidence="6" id="KW-0349">Heme</keyword>
<comment type="subcellular location">
    <subcellularLocation>
        <location evidence="3">Mitochondrion intermembrane space</location>
    </subcellularLocation>
</comment>
<dbReference type="Pfam" id="PF01070">
    <property type="entry name" value="FMN_dh"/>
    <property type="match status" value="1"/>
</dbReference>
<keyword evidence="5" id="KW-0813">Transport</keyword>
<accession>A0AAD9FQV8</accession>
<dbReference type="Gene3D" id="3.20.20.70">
    <property type="entry name" value="Aldolase class I"/>
    <property type="match status" value="1"/>
</dbReference>
<dbReference type="PRINTS" id="PR00363">
    <property type="entry name" value="CYTOCHROMEB5"/>
</dbReference>
<dbReference type="GO" id="GO:0020037">
    <property type="term" value="F:heme binding"/>
    <property type="evidence" value="ECO:0007669"/>
    <property type="project" value="InterPro"/>
</dbReference>
<evidence type="ECO:0000256" key="14">
    <source>
        <dbReference type="ARBA" id="ARBA00052399"/>
    </source>
</evidence>
<dbReference type="FunFam" id="3.10.120.10:FF:000009">
    <property type="entry name" value="Cytochrome b2, mitochondrial, putative"/>
    <property type="match status" value="1"/>
</dbReference>
<dbReference type="Gene3D" id="3.10.120.10">
    <property type="entry name" value="Cytochrome b5-like heme/steroid binding domain"/>
    <property type="match status" value="1"/>
</dbReference>
<comment type="catalytic activity">
    <reaction evidence="14">
        <text>(S)-lactate + 2 Fe(III)-[cytochrome c] = 2 Fe(II)-[cytochrome c] + pyruvate + 2 H(+)</text>
        <dbReference type="Rhea" id="RHEA:19909"/>
        <dbReference type="Rhea" id="RHEA-COMP:10350"/>
        <dbReference type="Rhea" id="RHEA-COMP:14399"/>
        <dbReference type="ChEBI" id="CHEBI:15361"/>
        <dbReference type="ChEBI" id="CHEBI:15378"/>
        <dbReference type="ChEBI" id="CHEBI:16651"/>
        <dbReference type="ChEBI" id="CHEBI:29033"/>
        <dbReference type="ChEBI" id="CHEBI:29034"/>
        <dbReference type="EC" id="1.1.2.3"/>
    </reaction>
    <physiologicalReaction direction="left-to-right" evidence="14">
        <dbReference type="Rhea" id="RHEA:19910"/>
    </physiologicalReaction>
</comment>
<evidence type="ECO:0000256" key="8">
    <source>
        <dbReference type="ARBA" id="ARBA00022643"/>
    </source>
</evidence>
<dbReference type="EMBL" id="JAODAN010000005">
    <property type="protein sequence ID" value="KAK1924523.1"/>
    <property type="molecule type" value="Genomic_DNA"/>
</dbReference>
<evidence type="ECO:0000256" key="22">
    <source>
        <dbReference type="SAM" id="MobiDB-lite"/>
    </source>
</evidence>
<feature type="domain" description="Cytochrome b5 heme-binding" evidence="23">
    <location>
        <begin position="80"/>
        <end position="156"/>
    </location>
</feature>
<dbReference type="SMART" id="SM01117">
    <property type="entry name" value="Cyt-b5"/>
    <property type="match status" value="1"/>
</dbReference>
<evidence type="ECO:0000256" key="6">
    <source>
        <dbReference type="ARBA" id="ARBA00022617"/>
    </source>
</evidence>
<name>A0AAD9FQV8_PAPLA</name>
<dbReference type="GO" id="GO:0046872">
    <property type="term" value="F:metal ion binding"/>
    <property type="evidence" value="ECO:0007669"/>
    <property type="project" value="UniProtKB-KW"/>
</dbReference>
<comment type="subunit">
    <text evidence="4">Homotetramer.</text>
</comment>
<dbReference type="AlphaFoldDB" id="A0AAD9FQV8"/>
<dbReference type="SUPFAM" id="SSF51395">
    <property type="entry name" value="FMN-linked oxidoreductases"/>
    <property type="match status" value="1"/>
</dbReference>
<dbReference type="InterPro" id="IPR018506">
    <property type="entry name" value="Cyt_B5_heme-BS"/>
</dbReference>
<evidence type="ECO:0000256" key="18">
    <source>
        <dbReference type="ARBA" id="ARBA00068515"/>
    </source>
</evidence>
<evidence type="ECO:0000256" key="15">
    <source>
        <dbReference type="ARBA" id="ARBA00061137"/>
    </source>
</evidence>
<dbReference type="PROSITE" id="PS51349">
    <property type="entry name" value="FMN_HYDROXY_ACID_DH_2"/>
    <property type="match status" value="1"/>
</dbReference>
<dbReference type="PROSITE" id="PS50255">
    <property type="entry name" value="CYTOCHROME_B5_2"/>
    <property type="match status" value="1"/>
</dbReference>
<proteinExistence type="inferred from homology"/>
<keyword evidence="8" id="KW-0288">FMN</keyword>
<gene>
    <name evidence="25" type="ORF">DB88DRAFT_527762</name>
</gene>
<evidence type="ECO:0000256" key="12">
    <source>
        <dbReference type="ARBA" id="ARBA00023004"/>
    </source>
</evidence>